<comment type="caution">
    <text evidence="2">The sequence shown here is derived from an EMBL/GenBank/DDBJ whole genome shotgun (WGS) entry which is preliminary data.</text>
</comment>
<feature type="compositionally biased region" description="Polar residues" evidence="1">
    <location>
        <begin position="32"/>
        <end position="55"/>
    </location>
</feature>
<protein>
    <submittedName>
        <fullName evidence="2">Uncharacterized protein</fullName>
    </submittedName>
</protein>
<keyword evidence="3" id="KW-1185">Reference proteome</keyword>
<organism evidence="2 3">
    <name type="scientific">Oopsacas minuta</name>
    <dbReference type="NCBI Taxonomy" id="111878"/>
    <lineage>
        <taxon>Eukaryota</taxon>
        <taxon>Metazoa</taxon>
        <taxon>Porifera</taxon>
        <taxon>Hexactinellida</taxon>
        <taxon>Hexasterophora</taxon>
        <taxon>Lyssacinosida</taxon>
        <taxon>Leucopsacidae</taxon>
        <taxon>Oopsacas</taxon>
    </lineage>
</organism>
<name>A0AAV7K1R5_9METZ</name>
<dbReference type="Proteomes" id="UP001165289">
    <property type="component" value="Unassembled WGS sequence"/>
</dbReference>
<evidence type="ECO:0000313" key="3">
    <source>
        <dbReference type="Proteomes" id="UP001165289"/>
    </source>
</evidence>
<dbReference type="EMBL" id="JAKMXF010000210">
    <property type="protein sequence ID" value="KAI6655177.1"/>
    <property type="molecule type" value="Genomic_DNA"/>
</dbReference>
<dbReference type="AlphaFoldDB" id="A0AAV7K1R5"/>
<evidence type="ECO:0000256" key="1">
    <source>
        <dbReference type="SAM" id="MobiDB-lite"/>
    </source>
</evidence>
<sequence>MPGCLLHNQEISIRGRDGRIIPKTKNRIFNFRSESSQPNQSYTPPNVATPQSQSELPRVILYKPTVPNTSARHNTPTRRVPTNLTLRDIAEAKEIVNRAKPSVSPTAPPSESQFEPPPPYNDAVMMQVEPIPSTNINAVS</sequence>
<feature type="region of interest" description="Disordered" evidence="1">
    <location>
        <begin position="30"/>
        <end position="55"/>
    </location>
</feature>
<gene>
    <name evidence="2" type="ORF">LOD99_2466</name>
</gene>
<proteinExistence type="predicted"/>
<feature type="region of interest" description="Disordered" evidence="1">
    <location>
        <begin position="96"/>
        <end position="122"/>
    </location>
</feature>
<evidence type="ECO:0000313" key="2">
    <source>
        <dbReference type="EMBL" id="KAI6655177.1"/>
    </source>
</evidence>
<reference evidence="2 3" key="1">
    <citation type="journal article" date="2023" name="BMC Biol.">
        <title>The compact genome of the sponge Oopsacas minuta (Hexactinellida) is lacking key metazoan core genes.</title>
        <authorList>
            <person name="Santini S."/>
            <person name="Schenkelaars Q."/>
            <person name="Jourda C."/>
            <person name="Duchesne M."/>
            <person name="Belahbib H."/>
            <person name="Rocher C."/>
            <person name="Selva M."/>
            <person name="Riesgo A."/>
            <person name="Vervoort M."/>
            <person name="Leys S.P."/>
            <person name="Kodjabachian L."/>
            <person name="Le Bivic A."/>
            <person name="Borchiellini C."/>
            <person name="Claverie J.M."/>
            <person name="Renard E."/>
        </authorList>
    </citation>
    <scope>NUCLEOTIDE SEQUENCE [LARGE SCALE GENOMIC DNA]</scope>
    <source>
        <strain evidence="2">SPO-2</strain>
    </source>
</reference>
<accession>A0AAV7K1R5</accession>